<dbReference type="Pfam" id="PF13238">
    <property type="entry name" value="AAA_18"/>
    <property type="match status" value="1"/>
</dbReference>
<keyword evidence="3 7" id="KW-0808">Transferase</keyword>
<dbReference type="PANTHER" id="PTHR12595">
    <property type="entry name" value="POS9-ACTIVATING FACTOR FAP7-RELATED"/>
    <property type="match status" value="1"/>
</dbReference>
<feature type="region of interest" description="NMP" evidence="7">
    <location>
        <begin position="30"/>
        <end position="50"/>
    </location>
</feature>
<dbReference type="Gene3D" id="3.40.50.300">
    <property type="entry name" value="P-loop containing nucleotide triphosphate hydrolases"/>
    <property type="match status" value="1"/>
</dbReference>
<comment type="function">
    <text evidence="7">Broad-specificity nucleoside monophosphate (NMP) kinase that catalyzes the reversible transfer of the terminal phosphate group between nucleoside triphosphates and monophosphates. Has also ATPase activity. Involved in the late maturation steps of the 30S ribosomal particles, specifically 16S rRNA maturation. While NMP activity is not required for ribosome maturation, ATPase activity is. Associates transiently with small ribosomal subunit protein uS11. ATP hydrolysis breaks the interaction with uS11. May temporarily remove uS11 from the ribosome to enable a conformational change of the ribosomal RNA that is needed for the final maturation step of the small ribosomal subunit.</text>
</comment>
<dbReference type="AlphaFoldDB" id="F0LK12"/>
<keyword evidence="5 7" id="KW-0418">Kinase</keyword>
<dbReference type="SUPFAM" id="SSF52540">
    <property type="entry name" value="P-loop containing nucleoside triphosphate hydrolases"/>
    <property type="match status" value="1"/>
</dbReference>
<dbReference type="GO" id="GO:0016887">
    <property type="term" value="F:ATP hydrolysis activity"/>
    <property type="evidence" value="ECO:0007669"/>
    <property type="project" value="InterPro"/>
</dbReference>
<sequence>MIIAVSGTPGVGKTTVAKLLAEKLGYMYVDLKKFAIGHEIGEIKGDELEVEIDELAYFIEKELKGKNVVLDGHLSHLMPADQVIILRLHPKIIGERLKERGYSREKISENVEAELVDVCLVEAIDTHENVIEVDTTGKTPEQVVEEILDLLNKGVKKRVGIVDWTQVYEEVIPYLNLGGE</sequence>
<dbReference type="RefSeq" id="WP_013466847.1">
    <property type="nucleotide sequence ID" value="NC_014804.1"/>
</dbReference>
<dbReference type="GeneID" id="10040890"/>
<dbReference type="EC" id="2.7.4.3" evidence="7"/>
<dbReference type="HOGENOM" id="CLU_079096_0_1_2"/>
<evidence type="ECO:0000256" key="5">
    <source>
        <dbReference type="ARBA" id="ARBA00022777"/>
    </source>
</evidence>
<keyword evidence="9" id="KW-1185">Reference proteome</keyword>
<feature type="region of interest" description="LID" evidence="7">
    <location>
        <begin position="99"/>
        <end position="109"/>
    </location>
</feature>
<dbReference type="PATRIC" id="fig|391623.17.peg.573"/>
<keyword evidence="4 7" id="KW-0547">Nucleotide-binding</keyword>
<feature type="binding site" evidence="7">
    <location>
        <position position="13"/>
    </location>
    <ligand>
        <name>ATP</name>
        <dbReference type="ChEBI" id="CHEBI:30616"/>
    </ligand>
</feature>
<keyword evidence="2 7" id="KW-0698">rRNA processing</keyword>
<dbReference type="InterPro" id="IPR020618">
    <property type="entry name" value="Adenyl_kinase_AK6"/>
</dbReference>
<evidence type="ECO:0000256" key="7">
    <source>
        <dbReference type="HAMAP-Rule" id="MF_00039"/>
    </source>
</evidence>
<keyword evidence="1 7" id="KW-0690">Ribosome biogenesis</keyword>
<protein>
    <recommendedName>
        <fullName evidence="7">Putative adenylate kinase</fullName>
        <shortName evidence="7">AK</shortName>
        <ecNumber evidence="7">2.7.4.3</ecNumber>
    </recommendedName>
    <alternativeName>
        <fullName evidence="7">ATP-AMP transphosphorylase</fullName>
    </alternativeName>
</protein>
<dbReference type="PANTHER" id="PTHR12595:SF0">
    <property type="entry name" value="ADENYLATE KINASE ISOENZYME 6"/>
    <property type="match status" value="1"/>
</dbReference>
<dbReference type="KEGG" id="tba:TERMP_00572"/>
<feature type="binding site" evidence="7">
    <location>
        <position position="10"/>
    </location>
    <ligand>
        <name>ATP</name>
        <dbReference type="ChEBI" id="CHEBI:30616"/>
    </ligand>
</feature>
<evidence type="ECO:0000256" key="2">
    <source>
        <dbReference type="ARBA" id="ARBA00022552"/>
    </source>
</evidence>
<dbReference type="OrthoDB" id="8730at2157"/>
<feature type="binding site" evidence="7">
    <location>
        <position position="100"/>
    </location>
    <ligand>
        <name>ATP</name>
        <dbReference type="ChEBI" id="CHEBI:30616"/>
    </ligand>
</feature>
<dbReference type="GO" id="GO:0006364">
    <property type="term" value="P:rRNA processing"/>
    <property type="evidence" value="ECO:0007669"/>
    <property type="project" value="UniProtKB-KW"/>
</dbReference>
<gene>
    <name evidence="8" type="ordered locus">TERMP_00572</name>
</gene>
<proteinExistence type="inferred from homology"/>
<feature type="binding site" evidence="7">
    <location>
        <position position="12"/>
    </location>
    <ligand>
        <name>ATP</name>
        <dbReference type="ChEBI" id="CHEBI:30616"/>
    </ligand>
</feature>
<dbReference type="InterPro" id="IPR027417">
    <property type="entry name" value="P-loop_NTPase"/>
</dbReference>
<dbReference type="EMBL" id="CP002372">
    <property type="protein sequence ID" value="ADT83549.1"/>
    <property type="molecule type" value="Genomic_DNA"/>
</dbReference>
<comment type="subunit">
    <text evidence="7">Interacts with uS11. Not a structural component of 40S pre-ribosomes, but transiently interacts with them by binding to uS11.</text>
</comment>
<feature type="binding site" evidence="7">
    <location>
        <position position="15"/>
    </location>
    <ligand>
        <name>ATP</name>
        <dbReference type="ChEBI" id="CHEBI:30616"/>
    </ligand>
</feature>
<dbReference type="NCBIfam" id="NF003012">
    <property type="entry name" value="PRK03839.1"/>
    <property type="match status" value="1"/>
</dbReference>
<dbReference type="Proteomes" id="UP000007478">
    <property type="component" value="Chromosome"/>
</dbReference>
<comment type="catalytic activity">
    <reaction evidence="7">
        <text>ATP + H2O = ADP + phosphate + H(+)</text>
        <dbReference type="Rhea" id="RHEA:13065"/>
        <dbReference type="ChEBI" id="CHEBI:15377"/>
        <dbReference type="ChEBI" id="CHEBI:15378"/>
        <dbReference type="ChEBI" id="CHEBI:30616"/>
        <dbReference type="ChEBI" id="CHEBI:43474"/>
        <dbReference type="ChEBI" id="CHEBI:456216"/>
    </reaction>
</comment>
<reference evidence="8 9" key="1">
    <citation type="journal article" date="2011" name="J. Bacteriol.">
        <title>Complete genome sequence of the hyperthermophilic, piezophilic, heterotrophic, and carboxydotrophic archaeon Thermococcus barophilus MP.</title>
        <authorList>
            <person name="Vannier P."/>
            <person name="Marteinsson V.T."/>
            <person name="Fridjonsson O.H."/>
            <person name="Oger P."/>
            <person name="Jebbar M."/>
        </authorList>
    </citation>
    <scope>NUCLEOTIDE SEQUENCE [LARGE SCALE GENOMIC DNA]</scope>
    <source>
        <strain evidence="9">DSM 11836 / MP</strain>
    </source>
</reference>
<dbReference type="GO" id="GO:0004017">
    <property type="term" value="F:AMP kinase activity"/>
    <property type="evidence" value="ECO:0007669"/>
    <property type="project" value="UniProtKB-UniRule"/>
</dbReference>
<name>F0LK12_THEBM</name>
<evidence type="ECO:0000256" key="1">
    <source>
        <dbReference type="ARBA" id="ARBA00022517"/>
    </source>
</evidence>
<evidence type="ECO:0000313" key="9">
    <source>
        <dbReference type="Proteomes" id="UP000007478"/>
    </source>
</evidence>
<evidence type="ECO:0000256" key="3">
    <source>
        <dbReference type="ARBA" id="ARBA00022679"/>
    </source>
</evidence>
<feature type="binding site" evidence="7">
    <location>
        <position position="138"/>
    </location>
    <ligand>
        <name>ATP</name>
        <dbReference type="ChEBI" id="CHEBI:30616"/>
    </ligand>
</feature>
<evidence type="ECO:0000256" key="6">
    <source>
        <dbReference type="ARBA" id="ARBA00022840"/>
    </source>
</evidence>
<comment type="catalytic activity">
    <reaction evidence="7">
        <text>AMP + ATP = 2 ADP</text>
        <dbReference type="Rhea" id="RHEA:12973"/>
        <dbReference type="ChEBI" id="CHEBI:30616"/>
        <dbReference type="ChEBI" id="CHEBI:456215"/>
        <dbReference type="ChEBI" id="CHEBI:456216"/>
        <dbReference type="EC" id="2.7.4.3"/>
    </reaction>
</comment>
<keyword evidence="6 7" id="KW-0067">ATP-binding</keyword>
<feature type="binding site" evidence="7">
    <location>
        <position position="14"/>
    </location>
    <ligand>
        <name>ATP</name>
        <dbReference type="ChEBI" id="CHEBI:30616"/>
    </ligand>
</feature>
<comment type="similarity">
    <text evidence="7">Belongs to the adenylate kinase family. AK6 subfamily.</text>
</comment>
<dbReference type="HAMAP" id="MF_00039">
    <property type="entry name" value="Adenylate_kinase_AK6"/>
    <property type="match status" value="1"/>
</dbReference>
<dbReference type="eggNOG" id="arCOG01038">
    <property type="taxonomic scope" value="Archaea"/>
</dbReference>
<evidence type="ECO:0000256" key="4">
    <source>
        <dbReference type="ARBA" id="ARBA00022741"/>
    </source>
</evidence>
<dbReference type="GO" id="GO:0005524">
    <property type="term" value="F:ATP binding"/>
    <property type="evidence" value="ECO:0007669"/>
    <property type="project" value="UniProtKB-UniRule"/>
</dbReference>
<evidence type="ECO:0000313" key="8">
    <source>
        <dbReference type="EMBL" id="ADT83549.1"/>
    </source>
</evidence>
<dbReference type="GO" id="GO:0042274">
    <property type="term" value="P:ribosomal small subunit biogenesis"/>
    <property type="evidence" value="ECO:0007669"/>
    <property type="project" value="UniProtKB-UniRule"/>
</dbReference>
<accession>F0LK12</accession>
<organism evidence="8 9">
    <name type="scientific">Thermococcus barophilus (strain DSM 11836 / MP)</name>
    <dbReference type="NCBI Taxonomy" id="391623"/>
    <lineage>
        <taxon>Archaea</taxon>
        <taxon>Methanobacteriati</taxon>
        <taxon>Methanobacteriota</taxon>
        <taxon>Thermococci</taxon>
        <taxon>Thermococcales</taxon>
        <taxon>Thermococcaceae</taxon>
        <taxon>Thermococcus</taxon>
    </lineage>
</organism>